<reference evidence="2" key="2">
    <citation type="submission" date="2023-06" db="EMBL/GenBank/DDBJ databases">
        <authorList>
            <person name="Ma L."/>
            <person name="Liu K.-W."/>
            <person name="Li Z."/>
            <person name="Hsiao Y.-Y."/>
            <person name="Qi Y."/>
            <person name="Fu T."/>
            <person name="Tang G."/>
            <person name="Zhang D."/>
            <person name="Sun W.-H."/>
            <person name="Liu D.-K."/>
            <person name="Li Y."/>
            <person name="Chen G.-Z."/>
            <person name="Liu X.-D."/>
            <person name="Liao X.-Y."/>
            <person name="Jiang Y.-T."/>
            <person name="Yu X."/>
            <person name="Hao Y."/>
            <person name="Huang J."/>
            <person name="Zhao X.-W."/>
            <person name="Ke S."/>
            <person name="Chen Y.-Y."/>
            <person name="Wu W.-L."/>
            <person name="Hsu J.-L."/>
            <person name="Lin Y.-F."/>
            <person name="Huang M.-D."/>
            <person name="Li C.-Y."/>
            <person name="Huang L."/>
            <person name="Wang Z.-W."/>
            <person name="Zhao X."/>
            <person name="Zhong W.-Y."/>
            <person name="Peng D.-H."/>
            <person name="Ahmad S."/>
            <person name="Lan S."/>
            <person name="Zhang J.-S."/>
            <person name="Tsai W.-C."/>
            <person name="Van De Peer Y."/>
            <person name="Liu Z.-J."/>
        </authorList>
    </citation>
    <scope>NUCLEOTIDE SEQUENCE</scope>
    <source>
        <strain evidence="2">SCP</strain>
        <tissue evidence="2">Leaves</tissue>
    </source>
</reference>
<keyword evidence="3" id="KW-1185">Reference proteome</keyword>
<dbReference type="GO" id="GO:0031146">
    <property type="term" value="P:SCF-dependent proteasomal ubiquitin-dependent protein catabolic process"/>
    <property type="evidence" value="ECO:0007669"/>
    <property type="project" value="TreeGrafter"/>
</dbReference>
<feature type="domain" description="F-box/LRR-repeat protein 15-like leucin rich repeat" evidence="1">
    <location>
        <begin position="142"/>
        <end position="217"/>
    </location>
</feature>
<evidence type="ECO:0000313" key="2">
    <source>
        <dbReference type="EMBL" id="KAK1269990.1"/>
    </source>
</evidence>
<dbReference type="PANTHER" id="PTHR13318">
    <property type="entry name" value="PARTNER OF PAIRED, ISOFORM B-RELATED"/>
    <property type="match status" value="1"/>
</dbReference>
<dbReference type="Proteomes" id="UP001179952">
    <property type="component" value="Unassembled WGS sequence"/>
</dbReference>
<dbReference type="GO" id="GO:0019005">
    <property type="term" value="C:SCF ubiquitin ligase complex"/>
    <property type="evidence" value="ECO:0007669"/>
    <property type="project" value="TreeGrafter"/>
</dbReference>
<protein>
    <submittedName>
        <fullName evidence="2">F-box/LRR-repeat protein 14</fullName>
    </submittedName>
</protein>
<sequence>MDCDFRYAKAYDKLVALRCESLRELSLVNCIISPGRGLSCMLGMCEALEKVHLEMCNGIADGDIAGLASKSRRLKSFSLHLSPGFFGLTNDSYRLTNECLKAVACGCPNLEDLDGLLTLIQSCPICVLALEAVYFFDDLGMEALCSANLLSTLELAQCPKISDEGIQFINRYPLLTTLNLSKCVGVTDTGLKLLIGSKKLERLMVEDCPRISLEGIKGISRSVSYKQDIKWMY</sequence>
<gene>
    <name evidence="2" type="ORF">QJS04_geneDACA005347</name>
</gene>
<dbReference type="Gene3D" id="3.80.10.10">
    <property type="entry name" value="Ribonuclease Inhibitor"/>
    <property type="match status" value="1"/>
</dbReference>
<accession>A0AAV9B0M4</accession>
<evidence type="ECO:0000313" key="3">
    <source>
        <dbReference type="Proteomes" id="UP001179952"/>
    </source>
</evidence>
<comment type="caution">
    <text evidence="2">The sequence shown here is derived from an EMBL/GenBank/DDBJ whole genome shotgun (WGS) entry which is preliminary data.</text>
</comment>
<evidence type="ECO:0000259" key="1">
    <source>
        <dbReference type="Pfam" id="PF25372"/>
    </source>
</evidence>
<proteinExistence type="predicted"/>
<dbReference type="SMART" id="SM00367">
    <property type="entry name" value="LRR_CC"/>
    <property type="match status" value="5"/>
</dbReference>
<dbReference type="PANTHER" id="PTHR13318:SF182">
    <property type="entry name" value="F-BOX_LRR-REPEAT PROTEIN 14"/>
    <property type="match status" value="1"/>
</dbReference>
<dbReference type="AlphaFoldDB" id="A0AAV9B0M4"/>
<dbReference type="InterPro" id="IPR032675">
    <property type="entry name" value="LRR_dom_sf"/>
</dbReference>
<reference evidence="2" key="1">
    <citation type="journal article" date="2023" name="Nat. Commun.">
        <title>Diploid and tetraploid genomes of Acorus and the evolution of monocots.</title>
        <authorList>
            <person name="Ma L."/>
            <person name="Liu K.W."/>
            <person name="Li Z."/>
            <person name="Hsiao Y.Y."/>
            <person name="Qi Y."/>
            <person name="Fu T."/>
            <person name="Tang G.D."/>
            <person name="Zhang D."/>
            <person name="Sun W.H."/>
            <person name="Liu D.K."/>
            <person name="Li Y."/>
            <person name="Chen G.Z."/>
            <person name="Liu X.D."/>
            <person name="Liao X.Y."/>
            <person name="Jiang Y.T."/>
            <person name="Yu X."/>
            <person name="Hao Y."/>
            <person name="Huang J."/>
            <person name="Zhao X.W."/>
            <person name="Ke S."/>
            <person name="Chen Y.Y."/>
            <person name="Wu W.L."/>
            <person name="Hsu J.L."/>
            <person name="Lin Y.F."/>
            <person name="Huang M.D."/>
            <person name="Li C.Y."/>
            <person name="Huang L."/>
            <person name="Wang Z.W."/>
            <person name="Zhao X."/>
            <person name="Zhong W.Y."/>
            <person name="Peng D.H."/>
            <person name="Ahmad S."/>
            <person name="Lan S."/>
            <person name="Zhang J.S."/>
            <person name="Tsai W.C."/>
            <person name="Van de Peer Y."/>
            <person name="Liu Z.J."/>
        </authorList>
    </citation>
    <scope>NUCLEOTIDE SEQUENCE</scope>
    <source>
        <strain evidence="2">SCP</strain>
    </source>
</reference>
<dbReference type="SUPFAM" id="SSF52047">
    <property type="entry name" value="RNI-like"/>
    <property type="match status" value="1"/>
</dbReference>
<organism evidence="2 3">
    <name type="scientific">Acorus gramineus</name>
    <name type="common">Dwarf sweet flag</name>
    <dbReference type="NCBI Taxonomy" id="55184"/>
    <lineage>
        <taxon>Eukaryota</taxon>
        <taxon>Viridiplantae</taxon>
        <taxon>Streptophyta</taxon>
        <taxon>Embryophyta</taxon>
        <taxon>Tracheophyta</taxon>
        <taxon>Spermatophyta</taxon>
        <taxon>Magnoliopsida</taxon>
        <taxon>Liliopsida</taxon>
        <taxon>Acoraceae</taxon>
        <taxon>Acorus</taxon>
    </lineage>
</organism>
<dbReference type="Pfam" id="PF25372">
    <property type="entry name" value="DUF7885"/>
    <property type="match status" value="1"/>
</dbReference>
<dbReference type="EMBL" id="JAUJYN010000006">
    <property type="protein sequence ID" value="KAK1269990.1"/>
    <property type="molecule type" value="Genomic_DNA"/>
</dbReference>
<name>A0AAV9B0M4_ACOGR</name>
<dbReference type="InterPro" id="IPR057207">
    <property type="entry name" value="FBXL15_LRR"/>
</dbReference>
<dbReference type="InterPro" id="IPR006553">
    <property type="entry name" value="Leu-rich_rpt_Cys-con_subtyp"/>
</dbReference>